<gene>
    <name evidence="2" type="ORF">WCD58_18725</name>
</gene>
<comment type="caution">
    <text evidence="2">The sequence shown here is derived from an EMBL/GenBank/DDBJ whole genome shotgun (WGS) entry which is preliminary data.</text>
</comment>
<reference evidence="2 3" key="1">
    <citation type="submission" date="2024-03" db="EMBL/GenBank/DDBJ databases">
        <title>Actinomycetospora sp. OC33-EN07, a novel actinomycete isolated from wild orchid (Aerides multiflora).</title>
        <authorList>
            <person name="Suriyachadkun C."/>
        </authorList>
    </citation>
    <scope>NUCLEOTIDE SEQUENCE [LARGE SCALE GENOMIC DNA]</scope>
    <source>
        <strain evidence="2 3">OC33-EN07</strain>
    </source>
</reference>
<evidence type="ECO:0000256" key="1">
    <source>
        <dbReference type="SAM" id="MobiDB-lite"/>
    </source>
</evidence>
<proteinExistence type="predicted"/>
<evidence type="ECO:0000313" key="2">
    <source>
        <dbReference type="EMBL" id="MEJ2863209.1"/>
    </source>
</evidence>
<feature type="compositionally biased region" description="Acidic residues" evidence="1">
    <location>
        <begin position="308"/>
        <end position="337"/>
    </location>
</feature>
<dbReference type="Proteomes" id="UP001369736">
    <property type="component" value="Unassembled WGS sequence"/>
</dbReference>
<feature type="region of interest" description="Disordered" evidence="1">
    <location>
        <begin position="253"/>
        <end position="539"/>
    </location>
</feature>
<feature type="compositionally biased region" description="Gly residues" evidence="1">
    <location>
        <begin position="421"/>
        <end position="434"/>
    </location>
</feature>
<evidence type="ECO:0000313" key="3">
    <source>
        <dbReference type="Proteomes" id="UP001369736"/>
    </source>
</evidence>
<feature type="compositionally biased region" description="Basic and acidic residues" evidence="1">
    <location>
        <begin position="264"/>
        <end position="273"/>
    </location>
</feature>
<feature type="compositionally biased region" description="Basic and acidic residues" evidence="1">
    <location>
        <begin position="395"/>
        <end position="408"/>
    </location>
</feature>
<dbReference type="RefSeq" id="WP_337704566.1">
    <property type="nucleotide sequence ID" value="NZ_JBBEGM010000007.1"/>
</dbReference>
<feature type="compositionally biased region" description="Gly residues" evidence="1">
    <location>
        <begin position="144"/>
        <end position="176"/>
    </location>
</feature>
<feature type="compositionally biased region" description="Basic and acidic residues" evidence="1">
    <location>
        <begin position="488"/>
        <end position="517"/>
    </location>
</feature>
<protein>
    <submittedName>
        <fullName evidence="2">Uncharacterized protein</fullName>
    </submittedName>
</protein>
<sequence length="539" mass="54691">MAGSEDDEETPGITREEVIDQLRDAGLFSTRVVGGRTPDQYTDAELADLMDEFADRTVVAEELGKDVRDVTEADVAAVHGAVDHRVVQDTLGIDPGGLTPLGKMVVDAELRDSTGTSSSVFDALLGEVARGGGRSFFQAPATGPGAGQGAVAAGGGTGTGTTGAGAGTGASGGGRTGSPFGEDPFPREGVPSGSPAAGAPAASDETVVGGADEAERHGGEEVDTVFQMTTGDTVYYRTDDGEWFDEYGHHVTDPDSITMLEGGYQEHRQKGGTDHSGTLTTSGYTHEEVGGAQPGTTPDDGEVRSGSDDEPEEEEGEPLDGTAEDDGGNDDENEEGVDSASGDGASGEEDPAGGVGFTPDPDAPVLPPLESLVFAGHRPRPGQVDPADDATDGPFETHVEARGPDRFDLFGNPGSPESGVVGVGTGPHTGGGFLGPSPGQINPTRDGDVGFATTGREDDPFDSGAPPDLADRTDVGNGPSAGNGTSDAGDRGGHLPDDLSLVGDRHEYSRDFDDVPFERSGASSDNDGGTDGTDAGTDD</sequence>
<feature type="compositionally biased region" description="Low complexity" evidence="1">
    <location>
        <begin position="520"/>
        <end position="539"/>
    </location>
</feature>
<organism evidence="2 3">
    <name type="scientific">Actinomycetospora flava</name>
    <dbReference type="NCBI Taxonomy" id="3129232"/>
    <lineage>
        <taxon>Bacteria</taxon>
        <taxon>Bacillati</taxon>
        <taxon>Actinomycetota</taxon>
        <taxon>Actinomycetes</taxon>
        <taxon>Pseudonocardiales</taxon>
        <taxon>Pseudonocardiaceae</taxon>
        <taxon>Actinomycetospora</taxon>
    </lineage>
</organism>
<accession>A0ABU8M7A3</accession>
<feature type="region of interest" description="Disordered" evidence="1">
    <location>
        <begin position="139"/>
        <end position="225"/>
    </location>
</feature>
<feature type="compositionally biased region" description="Low complexity" evidence="1">
    <location>
        <begin position="189"/>
        <end position="203"/>
    </location>
</feature>
<keyword evidence="3" id="KW-1185">Reference proteome</keyword>
<feature type="compositionally biased region" description="Polar residues" evidence="1">
    <location>
        <begin position="275"/>
        <end position="284"/>
    </location>
</feature>
<name>A0ABU8M7A3_9PSEU</name>
<dbReference type="EMBL" id="JBBEGM010000007">
    <property type="protein sequence ID" value="MEJ2863209.1"/>
    <property type="molecule type" value="Genomic_DNA"/>
</dbReference>
<feature type="compositionally biased region" description="Low complexity" evidence="1">
    <location>
        <begin position="411"/>
        <end position="420"/>
    </location>
</feature>